<organism evidence="6 7">
    <name type="scientific">Tetrapisispora phaffii (strain ATCC 24235 / CBS 4417 / NBRC 1672 / NRRL Y-8282 / UCD 70-5)</name>
    <name type="common">Yeast</name>
    <name type="synonym">Fabospora phaffii</name>
    <dbReference type="NCBI Taxonomy" id="1071381"/>
    <lineage>
        <taxon>Eukaryota</taxon>
        <taxon>Fungi</taxon>
        <taxon>Dikarya</taxon>
        <taxon>Ascomycota</taxon>
        <taxon>Saccharomycotina</taxon>
        <taxon>Saccharomycetes</taxon>
        <taxon>Saccharomycetales</taxon>
        <taxon>Saccharomycetaceae</taxon>
        <taxon>Tetrapisispora</taxon>
    </lineage>
</organism>
<evidence type="ECO:0000256" key="5">
    <source>
        <dbReference type="RuleBase" id="RU369119"/>
    </source>
</evidence>
<dbReference type="RefSeq" id="XP_003684257.1">
    <property type="nucleotide sequence ID" value="XM_003684209.1"/>
</dbReference>
<dbReference type="OMA" id="HVLAWIM"/>
<dbReference type="PANTHER" id="PTHR28657:SF5">
    <property type="entry name" value="INDOLEAMINE 2,3-DIOXYGENASE"/>
    <property type="match status" value="1"/>
</dbReference>
<keyword evidence="5" id="KW-0560">Oxidoreductase</keyword>
<dbReference type="GO" id="GO:0033754">
    <property type="term" value="F:indoleamine 2,3-dioxygenase activity"/>
    <property type="evidence" value="ECO:0007669"/>
    <property type="project" value="UniProtKB-EC"/>
</dbReference>
<name>G8BP92_TETPH</name>
<dbReference type="GO" id="GO:0034354">
    <property type="term" value="P:'de novo' NAD+ biosynthetic process from L-tryptophan"/>
    <property type="evidence" value="ECO:0007669"/>
    <property type="project" value="EnsemblFungi"/>
</dbReference>
<dbReference type="InterPro" id="IPR037217">
    <property type="entry name" value="Trp/Indoleamine_2_3_dOase-like"/>
</dbReference>
<evidence type="ECO:0000256" key="4">
    <source>
        <dbReference type="PIRSR" id="PIRSR600898-1"/>
    </source>
</evidence>
<accession>G8BP92</accession>
<evidence type="ECO:0000256" key="3">
    <source>
        <dbReference type="ARBA" id="ARBA00023004"/>
    </source>
</evidence>
<dbReference type="EMBL" id="HE612857">
    <property type="protein sequence ID" value="CCE61823.1"/>
    <property type="molecule type" value="Genomic_DNA"/>
</dbReference>
<evidence type="ECO:0000313" key="6">
    <source>
        <dbReference type="EMBL" id="CCE61823.1"/>
    </source>
</evidence>
<sequence length="433" mass="49709">MTGILNYIRGVRNDDITLEKYAISAKYGFLSTKQPVQFINIEYYKPWEDIIENLPDLLKEGNLREEIDTNLPILEVSDELLNNVFYLRRAYSILTFLTNAYVWGNKFNGETPIEILSDNIAKPLLKIANILGLPPLSTYAGLILWNFKTVSANNLCCETDPIQIEILNTFTDLDDERWFYIISVFYEKIGGSVLECGVEILNAIKNEDIRLLKSRLNLISSYTYILGDLFTRMNEHTNPDIFYNVLRPFLTGWENSKDLGLPNGVKYGRHGKYKKFAGGSNAQSSLIQFIDILLNVEHKNEEGVANGLSYILEMRKYMPYLHRKFLEHFSAACKLKEFVLKHADDHPDLVKDYDDCLDNLKMFRDKHVKLVTTYIITPSRKAKTLETNKRKHHINNGLAIKGTGSTSFVLFLKQCRTDTVDAGINFKKGKRSS</sequence>
<keyword evidence="5" id="KW-0223">Dioxygenase</keyword>
<evidence type="ECO:0000256" key="1">
    <source>
        <dbReference type="ARBA" id="ARBA00007119"/>
    </source>
</evidence>
<dbReference type="InterPro" id="IPR000898">
    <property type="entry name" value="Indolamine_dOase"/>
</dbReference>
<dbReference type="PANTHER" id="PTHR28657">
    <property type="entry name" value="INDOLEAMINE 2,3-DIOXYGENASE"/>
    <property type="match status" value="1"/>
</dbReference>
<dbReference type="GO" id="GO:0005737">
    <property type="term" value="C:cytoplasm"/>
    <property type="evidence" value="ECO:0007669"/>
    <property type="project" value="TreeGrafter"/>
</dbReference>
<feature type="binding site" description="proximal binding residue" evidence="4">
    <location>
        <position position="367"/>
    </location>
    <ligand>
        <name>heme b</name>
        <dbReference type="ChEBI" id="CHEBI:60344"/>
    </ligand>
    <ligandPart>
        <name>Fe</name>
        <dbReference type="ChEBI" id="CHEBI:18248"/>
    </ligandPart>
</feature>
<comment type="function">
    <text evidence="5">Produces N-formyl-kynurenine through the oxidation of tryptophan.</text>
</comment>
<keyword evidence="7" id="KW-1185">Reference proteome</keyword>
<protein>
    <recommendedName>
        <fullName evidence="5">Indoleamine 2,3-dioxygenase</fullName>
        <ecNumber evidence="5">1.13.11.52</ecNumber>
    </recommendedName>
</protein>
<comment type="similarity">
    <text evidence="1 5">Belongs to the indoleamine 2,3-dioxygenase family.</text>
</comment>
<dbReference type="GO" id="GO:0046872">
    <property type="term" value="F:metal ion binding"/>
    <property type="evidence" value="ECO:0007669"/>
    <property type="project" value="UniProtKB-UniRule"/>
</dbReference>
<dbReference type="SUPFAM" id="SSF140959">
    <property type="entry name" value="Indolic compounds 2,3-dioxygenase-like"/>
    <property type="match status" value="1"/>
</dbReference>
<keyword evidence="3 4" id="KW-0408">Iron</keyword>
<gene>
    <name evidence="6" type="primary">TPHA0B01500</name>
    <name evidence="6" type="ordered locus">TPHA_0B01500</name>
</gene>
<dbReference type="KEGG" id="tpf:TPHA_0B01500"/>
<dbReference type="AlphaFoldDB" id="G8BP92"/>
<dbReference type="GeneID" id="11534807"/>
<keyword evidence="4 5" id="KW-0349">Heme</keyword>
<proteinExistence type="inferred from homology"/>
<dbReference type="GO" id="GO:0020037">
    <property type="term" value="F:heme binding"/>
    <property type="evidence" value="ECO:0007669"/>
    <property type="project" value="UniProtKB-UniRule"/>
</dbReference>
<evidence type="ECO:0000313" key="7">
    <source>
        <dbReference type="Proteomes" id="UP000005666"/>
    </source>
</evidence>
<dbReference type="Gene3D" id="1.20.58.480">
    <property type="match status" value="1"/>
</dbReference>
<evidence type="ECO:0000256" key="2">
    <source>
        <dbReference type="ARBA" id="ARBA00022723"/>
    </source>
</evidence>
<dbReference type="EC" id="1.13.11.52" evidence="5"/>
<dbReference type="GO" id="GO:0019441">
    <property type="term" value="P:L-tryptophan catabolic process to kynurenine"/>
    <property type="evidence" value="ECO:0007669"/>
    <property type="project" value="UniProtKB-UniRule"/>
</dbReference>
<keyword evidence="2 4" id="KW-0479">Metal-binding</keyword>
<dbReference type="PROSITE" id="PS00876">
    <property type="entry name" value="IDO_1"/>
    <property type="match status" value="1"/>
</dbReference>
<dbReference type="Proteomes" id="UP000005666">
    <property type="component" value="Chromosome 2"/>
</dbReference>
<dbReference type="STRING" id="1071381.G8BP92"/>
<comment type="catalytic activity">
    <reaction evidence="5">
        <text>L-tryptophan + O2 = N-formyl-L-kynurenine</text>
        <dbReference type="Rhea" id="RHEA:24536"/>
        <dbReference type="ChEBI" id="CHEBI:15379"/>
        <dbReference type="ChEBI" id="CHEBI:57912"/>
        <dbReference type="ChEBI" id="CHEBI:58629"/>
    </reaction>
</comment>
<dbReference type="Pfam" id="PF01231">
    <property type="entry name" value="IDO"/>
    <property type="match status" value="1"/>
</dbReference>
<dbReference type="eggNOG" id="ENOG502QV6W">
    <property type="taxonomic scope" value="Eukaryota"/>
</dbReference>
<reference evidence="6 7" key="1">
    <citation type="journal article" date="2011" name="Proc. Natl. Acad. Sci. U.S.A.">
        <title>Evolutionary erosion of yeast sex chromosomes by mating-type switching accidents.</title>
        <authorList>
            <person name="Gordon J.L."/>
            <person name="Armisen D."/>
            <person name="Proux-Wera E."/>
            <person name="Oheigeartaigh S.S."/>
            <person name="Byrne K.P."/>
            <person name="Wolfe K.H."/>
        </authorList>
    </citation>
    <scope>NUCLEOTIDE SEQUENCE [LARGE SCALE GENOMIC DNA]</scope>
    <source>
        <strain evidence="7">ATCC 24235 / CBS 4417 / NBRC 1672 / NRRL Y-8282 / UCD 70-5</strain>
    </source>
</reference>
<dbReference type="HOGENOM" id="CLU_010089_0_0_1"/>
<dbReference type="OrthoDB" id="540174at2759"/>